<feature type="compositionally biased region" description="Basic residues" evidence="1">
    <location>
        <begin position="423"/>
        <end position="436"/>
    </location>
</feature>
<feature type="compositionally biased region" description="Basic and acidic residues" evidence="1">
    <location>
        <begin position="38"/>
        <end position="150"/>
    </location>
</feature>
<feature type="compositionally biased region" description="Pro residues" evidence="1">
    <location>
        <begin position="192"/>
        <end position="201"/>
    </location>
</feature>
<feature type="region of interest" description="Disordered" evidence="1">
    <location>
        <begin position="243"/>
        <end position="443"/>
    </location>
</feature>
<dbReference type="Proteomes" id="UP000323386">
    <property type="component" value="Unassembled WGS sequence"/>
</dbReference>
<dbReference type="AlphaFoldDB" id="A0A5C3FCN4"/>
<feature type="compositionally biased region" description="Basic and acidic residues" evidence="1">
    <location>
        <begin position="1"/>
        <end position="18"/>
    </location>
</feature>
<feature type="compositionally biased region" description="Polar residues" evidence="1">
    <location>
        <begin position="392"/>
        <end position="421"/>
    </location>
</feature>
<evidence type="ECO:0000256" key="1">
    <source>
        <dbReference type="SAM" id="MobiDB-lite"/>
    </source>
</evidence>
<feature type="region of interest" description="Disordered" evidence="1">
    <location>
        <begin position="1"/>
        <end position="227"/>
    </location>
</feature>
<feature type="compositionally biased region" description="Basic and acidic residues" evidence="1">
    <location>
        <begin position="257"/>
        <end position="267"/>
    </location>
</feature>
<proteinExistence type="predicted"/>
<keyword evidence="3" id="KW-1185">Reference proteome</keyword>
<organism evidence="2 3">
    <name type="scientific">Pseudozyma flocculosa</name>
    <dbReference type="NCBI Taxonomy" id="84751"/>
    <lineage>
        <taxon>Eukaryota</taxon>
        <taxon>Fungi</taxon>
        <taxon>Dikarya</taxon>
        <taxon>Basidiomycota</taxon>
        <taxon>Ustilaginomycotina</taxon>
        <taxon>Ustilaginomycetes</taxon>
        <taxon>Ustilaginales</taxon>
        <taxon>Ustilaginaceae</taxon>
        <taxon>Pseudozyma</taxon>
    </lineage>
</organism>
<accession>A0A5C3FCN4</accession>
<reference evidence="2 3" key="1">
    <citation type="submission" date="2018-03" db="EMBL/GenBank/DDBJ databases">
        <authorList>
            <person name="Guldener U."/>
        </authorList>
    </citation>
    <scope>NUCLEOTIDE SEQUENCE [LARGE SCALE GENOMIC DNA]</scope>
    <source>
        <strain evidence="2 3">DAOM196992</strain>
    </source>
</reference>
<protein>
    <submittedName>
        <fullName evidence="2">Uncharacterized protein</fullName>
    </submittedName>
</protein>
<gene>
    <name evidence="2" type="ORF">PSFLO_07677</name>
</gene>
<sequence>MWHRGDARRPDYRDDRPPPRYPDGYPPPPFPASSSSRRSIDEERDRYGYPRPRADYGYPPDRERDRDREREREREYAYRRDREREREHPYARDRERDRDRRIDWERERAYGYARERELDRRGSRGARELERDARYRDPDRRGGEGLDAFHRPRSPPLAVAPDAAATARDDVGMRASGSRASFSSSGQADPPARGPPSSPPRPRPDRRRSTSPGEGPPPTSRGIDLARITDICALAPRSTADLALAKDDAGGPPRAASPDHDRNRDAIRPIVDSSSRHPAGGYATGSSPPHGPRSHPSRQPATLRGTGGWPARGDGPSRWGGAARREDPSPRSLIRKRDSEGAPELPDLAPVPSSSAAAVQPQHPSLDAAHASWDDAAPAALPTGSRKDDSSQEIVNPYSGTVRTSSGTPRESGQSPSTPLRSQHAHVHAHAQHHQRPASTPTAATAATHHFSFAIKHTPDIDRELAALEAARRQFLVDFTCGPKRQAIRAAQWDQRDAQLELSNASHRVQLCTEALRSLKEEADKYTLAENQKELAGA</sequence>
<evidence type="ECO:0000313" key="2">
    <source>
        <dbReference type="EMBL" id="SPO42194.1"/>
    </source>
</evidence>
<name>A0A5C3FCN4_9BASI</name>
<feature type="compositionally biased region" description="Low complexity" evidence="1">
    <location>
        <begin position="156"/>
        <end position="166"/>
    </location>
</feature>
<feature type="compositionally biased region" description="Low complexity" evidence="1">
    <location>
        <begin position="174"/>
        <end position="191"/>
    </location>
</feature>
<feature type="compositionally biased region" description="Pro residues" evidence="1">
    <location>
        <begin position="19"/>
        <end position="31"/>
    </location>
</feature>
<dbReference type="EMBL" id="OOIP01000040">
    <property type="protein sequence ID" value="SPO42194.1"/>
    <property type="molecule type" value="Genomic_DNA"/>
</dbReference>
<feature type="compositionally biased region" description="Basic and acidic residues" evidence="1">
    <location>
        <begin position="323"/>
        <end position="340"/>
    </location>
</feature>
<evidence type="ECO:0000313" key="3">
    <source>
        <dbReference type="Proteomes" id="UP000323386"/>
    </source>
</evidence>
<feature type="compositionally biased region" description="Low complexity" evidence="1">
    <location>
        <begin position="350"/>
        <end position="380"/>
    </location>
</feature>